<dbReference type="NCBIfam" id="TIGR00797">
    <property type="entry name" value="matE"/>
    <property type="match status" value="1"/>
</dbReference>
<feature type="transmembrane region" description="Helical" evidence="10">
    <location>
        <begin position="96"/>
        <end position="118"/>
    </location>
</feature>
<evidence type="ECO:0000313" key="11">
    <source>
        <dbReference type="EMBL" id="GAA0738114.1"/>
    </source>
</evidence>
<keyword evidence="7 10" id="KW-1133">Transmembrane helix</keyword>
<dbReference type="Proteomes" id="UP001501510">
    <property type="component" value="Unassembled WGS sequence"/>
</dbReference>
<keyword evidence="8 10" id="KW-0472">Membrane</keyword>
<feature type="transmembrane region" description="Helical" evidence="10">
    <location>
        <begin position="237"/>
        <end position="260"/>
    </location>
</feature>
<evidence type="ECO:0000256" key="3">
    <source>
        <dbReference type="ARBA" id="ARBA00022106"/>
    </source>
</evidence>
<keyword evidence="6 10" id="KW-0812">Transmembrane</keyword>
<feature type="transmembrane region" description="Helical" evidence="10">
    <location>
        <begin position="56"/>
        <end position="84"/>
    </location>
</feature>
<keyword evidence="4" id="KW-0813">Transport</keyword>
<accession>A0ABN1JF51</accession>
<evidence type="ECO:0000256" key="10">
    <source>
        <dbReference type="SAM" id="Phobius"/>
    </source>
</evidence>
<feature type="transmembrane region" description="Helical" evidence="10">
    <location>
        <begin position="389"/>
        <end position="411"/>
    </location>
</feature>
<dbReference type="InterPro" id="IPR048279">
    <property type="entry name" value="MdtK-like"/>
</dbReference>
<comment type="similarity">
    <text evidence="2">Belongs to the multi antimicrobial extrusion (MATE) (TC 2.A.66.1) family. MepA subfamily.</text>
</comment>
<feature type="transmembrane region" description="Helical" evidence="10">
    <location>
        <begin position="320"/>
        <end position="340"/>
    </location>
</feature>
<dbReference type="PANTHER" id="PTHR43823">
    <property type="entry name" value="SPORULATION PROTEIN YKVU"/>
    <property type="match status" value="1"/>
</dbReference>
<dbReference type="CDD" id="cd13143">
    <property type="entry name" value="MATE_MepA_like"/>
    <property type="match status" value="1"/>
</dbReference>
<evidence type="ECO:0000256" key="1">
    <source>
        <dbReference type="ARBA" id="ARBA00004651"/>
    </source>
</evidence>
<keyword evidence="12" id="KW-1185">Reference proteome</keyword>
<evidence type="ECO:0000256" key="5">
    <source>
        <dbReference type="ARBA" id="ARBA00022475"/>
    </source>
</evidence>
<evidence type="ECO:0000256" key="2">
    <source>
        <dbReference type="ARBA" id="ARBA00008417"/>
    </source>
</evidence>
<feature type="transmembrane region" description="Helical" evidence="10">
    <location>
        <begin position="360"/>
        <end position="377"/>
    </location>
</feature>
<feature type="transmembrane region" description="Helical" evidence="10">
    <location>
        <begin position="167"/>
        <end position="190"/>
    </location>
</feature>
<evidence type="ECO:0000313" key="12">
    <source>
        <dbReference type="Proteomes" id="UP001501510"/>
    </source>
</evidence>
<evidence type="ECO:0000256" key="4">
    <source>
        <dbReference type="ARBA" id="ARBA00022448"/>
    </source>
</evidence>
<dbReference type="InterPro" id="IPR045070">
    <property type="entry name" value="MATE_MepA-like"/>
</dbReference>
<organism evidence="11 12">
    <name type="scientific">Clostridium oceanicum</name>
    <dbReference type="NCBI Taxonomy" id="1543"/>
    <lineage>
        <taxon>Bacteria</taxon>
        <taxon>Bacillati</taxon>
        <taxon>Bacillota</taxon>
        <taxon>Clostridia</taxon>
        <taxon>Eubacteriales</taxon>
        <taxon>Clostridiaceae</taxon>
        <taxon>Clostridium</taxon>
    </lineage>
</organism>
<protein>
    <recommendedName>
        <fullName evidence="3">Multidrug export protein MepA</fullName>
    </recommendedName>
</protein>
<feature type="transmembrane region" description="Helical" evidence="10">
    <location>
        <begin position="196"/>
        <end position="217"/>
    </location>
</feature>
<proteinExistence type="inferred from homology"/>
<dbReference type="PANTHER" id="PTHR43823:SF3">
    <property type="entry name" value="MULTIDRUG EXPORT PROTEIN MEPA"/>
    <property type="match status" value="1"/>
</dbReference>
<evidence type="ECO:0000256" key="8">
    <source>
        <dbReference type="ARBA" id="ARBA00023136"/>
    </source>
</evidence>
<reference evidence="11 12" key="1">
    <citation type="journal article" date="2019" name="Int. J. Syst. Evol. Microbiol.">
        <title>The Global Catalogue of Microorganisms (GCM) 10K type strain sequencing project: providing services to taxonomists for standard genome sequencing and annotation.</title>
        <authorList>
            <consortium name="The Broad Institute Genomics Platform"/>
            <consortium name="The Broad Institute Genome Sequencing Center for Infectious Disease"/>
            <person name="Wu L."/>
            <person name="Ma J."/>
        </authorList>
    </citation>
    <scope>NUCLEOTIDE SEQUENCE [LARGE SCALE GENOMIC DNA]</scope>
    <source>
        <strain evidence="11 12">JCM 1407</strain>
    </source>
</reference>
<keyword evidence="9" id="KW-0046">Antibiotic resistance</keyword>
<dbReference type="Pfam" id="PF01554">
    <property type="entry name" value="MatE"/>
    <property type="match status" value="2"/>
</dbReference>
<evidence type="ECO:0000256" key="7">
    <source>
        <dbReference type="ARBA" id="ARBA00022989"/>
    </source>
</evidence>
<sequence length="454" mass="49157">MDRQKQLGKENIKRLLWRFSIPAIVGMMVNALYNIVDRAYIGHIKGVGSLAITGVGLTLPIMTMIMAFSMLVGIGAAALISIRLGQKRKDEAEKILGNAFTLLCIIMVSIGIIGVIFIDPILKSFGASDATFGFAKQYIVIILLGCITNGLGFGLNNSIRAEGNPKMAMITMLLGAILNLILDPIFIFVFNMGIRGGAIATIISQTANTIWVISYFVGKKSSLKIKKENLKIKKDIVLSIFSIGMAPFFMQLAASAVNIITNNALKSTGGDLAIGAMTIITSVSLVFLMPIFGINQGSQPIIGYNFGAQQYKRVKDTLKIAIIAATCIVVVGFSLVQIFPEAIIKIFNKDPKLIDIGVKGIKTFLLMLPIIGFQVVASNYFQAVGKAKIATFLSLLRQVIILIPLLLILPNKLGLEGVWMCGPISDAISSVVTAVLIFREMKNLKRSHEMKVAI</sequence>
<feature type="transmembrane region" description="Helical" evidence="10">
    <location>
        <begin position="138"/>
        <end position="155"/>
    </location>
</feature>
<keyword evidence="5" id="KW-1003">Cell membrane</keyword>
<name>A0ABN1JF51_9CLOT</name>
<dbReference type="PIRSF" id="PIRSF006603">
    <property type="entry name" value="DinF"/>
    <property type="match status" value="1"/>
</dbReference>
<gene>
    <name evidence="11" type="ORF">GCM10008906_15130</name>
</gene>
<dbReference type="RefSeq" id="WP_343760460.1">
    <property type="nucleotide sequence ID" value="NZ_BAAACG010000008.1"/>
</dbReference>
<comment type="caution">
    <text evidence="11">The sequence shown here is derived from an EMBL/GenBank/DDBJ whole genome shotgun (WGS) entry which is preliminary data.</text>
</comment>
<feature type="transmembrane region" description="Helical" evidence="10">
    <location>
        <begin position="272"/>
        <end position="292"/>
    </location>
</feature>
<dbReference type="EMBL" id="BAAACG010000008">
    <property type="protein sequence ID" value="GAA0738114.1"/>
    <property type="molecule type" value="Genomic_DNA"/>
</dbReference>
<dbReference type="InterPro" id="IPR002528">
    <property type="entry name" value="MATE_fam"/>
</dbReference>
<evidence type="ECO:0000256" key="6">
    <source>
        <dbReference type="ARBA" id="ARBA00022692"/>
    </source>
</evidence>
<feature type="transmembrane region" description="Helical" evidence="10">
    <location>
        <begin position="417"/>
        <end position="438"/>
    </location>
</feature>
<dbReference type="InterPro" id="IPR051327">
    <property type="entry name" value="MATE_MepA_subfamily"/>
</dbReference>
<comment type="subcellular location">
    <subcellularLocation>
        <location evidence="1">Cell membrane</location>
        <topology evidence="1">Multi-pass membrane protein</topology>
    </subcellularLocation>
</comment>
<evidence type="ECO:0000256" key="9">
    <source>
        <dbReference type="ARBA" id="ARBA00023251"/>
    </source>
</evidence>
<feature type="transmembrane region" description="Helical" evidence="10">
    <location>
        <begin position="15"/>
        <end position="36"/>
    </location>
</feature>